<dbReference type="Pfam" id="PF00916">
    <property type="entry name" value="Sulfate_transp"/>
    <property type="match status" value="1"/>
</dbReference>
<dbReference type="AlphaFoldDB" id="M1WZ71"/>
<dbReference type="InterPro" id="IPR011547">
    <property type="entry name" value="SLC26A/SulP_dom"/>
</dbReference>
<reference evidence="7 8" key="1">
    <citation type="submission" date="2012-05" db="EMBL/GenBank/DDBJ databases">
        <authorList>
            <person name="Hilton J."/>
        </authorList>
    </citation>
    <scope>NUCLEOTIDE SEQUENCE [LARGE SCALE GENOMIC DNA]</scope>
    <source>
        <strain evidence="7 8">HH01</strain>
    </source>
</reference>
<feature type="transmembrane region" description="Helical" evidence="5">
    <location>
        <begin position="65"/>
        <end position="84"/>
    </location>
</feature>
<dbReference type="STRING" id="1165094.RINTHH_3980"/>
<accession>M1WZ71</accession>
<keyword evidence="2 5" id="KW-0812">Transmembrane</keyword>
<name>M1WZ71_9NOST</name>
<organism evidence="7 8">
    <name type="scientific">Richelia intracellularis HH01</name>
    <dbReference type="NCBI Taxonomy" id="1165094"/>
    <lineage>
        <taxon>Bacteria</taxon>
        <taxon>Bacillati</taxon>
        <taxon>Cyanobacteriota</taxon>
        <taxon>Cyanophyceae</taxon>
        <taxon>Nostocales</taxon>
        <taxon>Nostocaceae</taxon>
        <taxon>Richelia</taxon>
    </lineage>
</organism>
<dbReference type="Proteomes" id="UP000053051">
    <property type="component" value="Unassembled WGS sequence"/>
</dbReference>
<evidence type="ECO:0000256" key="4">
    <source>
        <dbReference type="ARBA" id="ARBA00023136"/>
    </source>
</evidence>
<dbReference type="GO" id="GO:0016020">
    <property type="term" value="C:membrane"/>
    <property type="evidence" value="ECO:0007669"/>
    <property type="project" value="UniProtKB-SubCell"/>
</dbReference>
<keyword evidence="4 5" id="KW-0472">Membrane</keyword>
<protein>
    <submittedName>
        <fullName evidence="7">Sulfate permease</fullName>
    </submittedName>
</protein>
<comment type="subcellular location">
    <subcellularLocation>
        <location evidence="1">Membrane</location>
        <topology evidence="1">Multi-pass membrane protein</topology>
    </subcellularLocation>
</comment>
<sequence>MSGIVSILVILQIAPLVGEQVPKGGVIGTIISNIPTLITNINAPDLVLGGLTITILFLTPSKLKYFFPPHLIALIIGTLVYITVLQHPEIARIPEIPAEWPKLQLPYFTPGQITCY</sequence>
<comment type="caution">
    <text evidence="7">The sequence shown here is derived from an EMBL/GenBank/DDBJ whole genome shotgun (WGS) entry which is preliminary data.</text>
</comment>
<evidence type="ECO:0000256" key="1">
    <source>
        <dbReference type="ARBA" id="ARBA00004141"/>
    </source>
</evidence>
<keyword evidence="8" id="KW-1185">Reference proteome</keyword>
<gene>
    <name evidence="7" type="ORF">RINTHH_3980</name>
</gene>
<feature type="domain" description="SLC26A/SulP transporter" evidence="6">
    <location>
        <begin position="1"/>
        <end position="113"/>
    </location>
</feature>
<evidence type="ECO:0000313" key="8">
    <source>
        <dbReference type="Proteomes" id="UP000053051"/>
    </source>
</evidence>
<dbReference type="EMBL" id="CAIY01000025">
    <property type="protein sequence ID" value="CCH66553.1"/>
    <property type="molecule type" value="Genomic_DNA"/>
</dbReference>
<reference evidence="8" key="2">
    <citation type="submission" date="2016-01" db="EMBL/GenBank/DDBJ databases">
        <title>Diatom-associated endosymboitic cyanobacterium lacks core nitrogen metabolism enzymes.</title>
        <authorList>
            <person name="Hilton J.A."/>
            <person name="Foster R.A."/>
            <person name="Tripp H.J."/>
            <person name="Carter B.J."/>
            <person name="Zehr J.P."/>
            <person name="Villareal T.A."/>
        </authorList>
    </citation>
    <scope>NUCLEOTIDE SEQUENCE [LARGE SCALE GENOMIC DNA]</scope>
    <source>
        <strain evidence="8">HH01</strain>
    </source>
</reference>
<evidence type="ECO:0000313" key="7">
    <source>
        <dbReference type="EMBL" id="CCH66553.1"/>
    </source>
</evidence>
<evidence type="ECO:0000256" key="2">
    <source>
        <dbReference type="ARBA" id="ARBA00022692"/>
    </source>
</evidence>
<evidence type="ECO:0000259" key="6">
    <source>
        <dbReference type="Pfam" id="PF00916"/>
    </source>
</evidence>
<evidence type="ECO:0000256" key="5">
    <source>
        <dbReference type="SAM" id="Phobius"/>
    </source>
</evidence>
<proteinExistence type="predicted"/>
<evidence type="ECO:0000256" key="3">
    <source>
        <dbReference type="ARBA" id="ARBA00022989"/>
    </source>
</evidence>
<keyword evidence="3 5" id="KW-1133">Transmembrane helix</keyword>